<dbReference type="AlphaFoldDB" id="A0A9P7Y8U2"/>
<dbReference type="EMBL" id="MU251904">
    <property type="protein sequence ID" value="KAG9228575.1"/>
    <property type="molecule type" value="Genomic_DNA"/>
</dbReference>
<keyword evidence="2" id="KW-1185">Reference proteome</keyword>
<gene>
    <name evidence="1" type="ORF">BJ875DRAFT_233692</name>
</gene>
<sequence>MSNFVRFVATRLDSARSQKNRSFMSRDSSPLASERPKFMSQLLSLVSRILIVGELVPIKPVIFDISETEAVFKVLQHGNSIEKMVLWQRQEVRSMFVLLRSPVFLFLKCLRSVRQPHRSTVINVPVPMQHIS</sequence>
<reference evidence="1" key="1">
    <citation type="journal article" date="2021" name="IMA Fungus">
        <title>Genomic characterization of three marine fungi, including Emericellopsis atlantica sp. nov. with signatures of a generalist lifestyle and marine biomass degradation.</title>
        <authorList>
            <person name="Hagestad O.C."/>
            <person name="Hou L."/>
            <person name="Andersen J.H."/>
            <person name="Hansen E.H."/>
            <person name="Altermark B."/>
            <person name="Li C."/>
            <person name="Kuhnert E."/>
            <person name="Cox R.J."/>
            <person name="Crous P.W."/>
            <person name="Spatafora J.W."/>
            <person name="Lail K."/>
            <person name="Amirebrahimi M."/>
            <person name="Lipzen A."/>
            <person name="Pangilinan J."/>
            <person name="Andreopoulos W."/>
            <person name="Hayes R.D."/>
            <person name="Ng V."/>
            <person name="Grigoriev I.V."/>
            <person name="Jackson S.A."/>
            <person name="Sutton T.D.S."/>
            <person name="Dobson A.D.W."/>
            <person name="Rama T."/>
        </authorList>
    </citation>
    <scope>NUCLEOTIDE SEQUENCE</scope>
    <source>
        <strain evidence="1">TRa018bII</strain>
    </source>
</reference>
<proteinExistence type="predicted"/>
<evidence type="ECO:0000313" key="2">
    <source>
        <dbReference type="Proteomes" id="UP000824998"/>
    </source>
</evidence>
<name>A0A9P7Y8U2_9HELO</name>
<accession>A0A9P7Y8U2</accession>
<evidence type="ECO:0000313" key="1">
    <source>
        <dbReference type="EMBL" id="KAG9228575.1"/>
    </source>
</evidence>
<comment type="caution">
    <text evidence="1">The sequence shown here is derived from an EMBL/GenBank/DDBJ whole genome shotgun (WGS) entry which is preliminary data.</text>
</comment>
<protein>
    <submittedName>
        <fullName evidence="1">Uncharacterized protein</fullName>
    </submittedName>
</protein>
<dbReference type="Proteomes" id="UP000824998">
    <property type="component" value="Unassembled WGS sequence"/>
</dbReference>
<organism evidence="1 2">
    <name type="scientific">Amylocarpus encephaloides</name>
    <dbReference type="NCBI Taxonomy" id="45428"/>
    <lineage>
        <taxon>Eukaryota</taxon>
        <taxon>Fungi</taxon>
        <taxon>Dikarya</taxon>
        <taxon>Ascomycota</taxon>
        <taxon>Pezizomycotina</taxon>
        <taxon>Leotiomycetes</taxon>
        <taxon>Helotiales</taxon>
        <taxon>Helotiales incertae sedis</taxon>
        <taxon>Amylocarpus</taxon>
    </lineage>
</organism>
<dbReference type="Gene3D" id="3.90.180.10">
    <property type="entry name" value="Medium-chain alcohol dehydrogenases, catalytic domain"/>
    <property type="match status" value="1"/>
</dbReference>